<dbReference type="Gene3D" id="1.25.10.10">
    <property type="entry name" value="Leucine-rich Repeat Variant"/>
    <property type="match status" value="1"/>
</dbReference>
<sequence length="454" mass="48746">MTWPDEAVADGTATTPAHPSRIALFEAIRADRTGPVATRLLRLAHGDTPVVRREALDLLHSLARERPWPEAVDAAVARLSDPDEEVRRRAAYLFGYRGEPGLVLAALVEPTDPAVRADPVVRTVLARALGPAAAHLTGDDLAPVRFLAHLETLRAAPPPRWRSLDAALLDDAREAARHLDDIGHLWGAALCALGREHDTYALVARLLADPATRDIGADLAREACHDWRVAPVRLLPLLVHHHSQGTTPALDAALATASISEAAVRTHGVLLAGLPCTPTARARRIPSTATSYDSASAAALLAARPVGITRLAHACEIFEALLDAGPLTFRQAAQLYNLTFHRPCRSQAECAPLWLRHAGPSALPRLLALVTPHLADYAFGEYYLAGLARMGGHARPALPAVTALIDRRTRIPVNDSTRDAEMRLDENLLAAARSARRAILAHTGPPLPARLSPP</sequence>
<organism evidence="1 2">
    <name type="scientific">Streptomyces achromogenes</name>
    <dbReference type="NCBI Taxonomy" id="67255"/>
    <lineage>
        <taxon>Bacteria</taxon>
        <taxon>Bacillati</taxon>
        <taxon>Actinomycetota</taxon>
        <taxon>Actinomycetes</taxon>
        <taxon>Kitasatosporales</taxon>
        <taxon>Streptomycetaceae</taxon>
        <taxon>Streptomyces</taxon>
    </lineage>
</organism>
<comment type="caution">
    <text evidence="1">The sequence shown here is derived from an EMBL/GenBank/DDBJ whole genome shotgun (WGS) entry which is preliminary data.</text>
</comment>
<protein>
    <recommendedName>
        <fullName evidence="3">HEAT repeat domain-containing protein</fullName>
    </recommendedName>
</protein>
<keyword evidence="2" id="KW-1185">Reference proteome</keyword>
<evidence type="ECO:0000313" key="1">
    <source>
        <dbReference type="EMBL" id="MDQ0688504.1"/>
    </source>
</evidence>
<dbReference type="EMBL" id="JAUSYA010000001">
    <property type="protein sequence ID" value="MDQ0688504.1"/>
    <property type="molecule type" value="Genomic_DNA"/>
</dbReference>
<gene>
    <name evidence="1" type="ORF">QFZ56_007467</name>
</gene>
<dbReference type="Proteomes" id="UP001243364">
    <property type="component" value="Unassembled WGS sequence"/>
</dbReference>
<proteinExistence type="predicted"/>
<evidence type="ECO:0008006" key="3">
    <source>
        <dbReference type="Google" id="ProtNLM"/>
    </source>
</evidence>
<dbReference type="InterPro" id="IPR011989">
    <property type="entry name" value="ARM-like"/>
</dbReference>
<evidence type="ECO:0000313" key="2">
    <source>
        <dbReference type="Proteomes" id="UP001243364"/>
    </source>
</evidence>
<dbReference type="SUPFAM" id="SSF48371">
    <property type="entry name" value="ARM repeat"/>
    <property type="match status" value="1"/>
</dbReference>
<name>A0ABU0QCX5_STRAH</name>
<dbReference type="RefSeq" id="WP_307049131.1">
    <property type="nucleotide sequence ID" value="NZ_JAUSYA010000001.1"/>
</dbReference>
<reference evidence="1 2" key="1">
    <citation type="submission" date="2023-07" db="EMBL/GenBank/DDBJ databases">
        <title>Comparative genomics of wheat-associated soil bacteria to identify genetic determinants of phenazine resistance.</title>
        <authorList>
            <person name="Mouncey N."/>
        </authorList>
    </citation>
    <scope>NUCLEOTIDE SEQUENCE [LARGE SCALE GENOMIC DNA]</scope>
    <source>
        <strain evidence="1 2">W4I19-2</strain>
    </source>
</reference>
<accession>A0ABU0QCX5</accession>
<dbReference type="InterPro" id="IPR016024">
    <property type="entry name" value="ARM-type_fold"/>
</dbReference>